<name>A0ACC1R024_9HYPO</name>
<organism evidence="1 2">
    <name type="scientific">Lecanicillium saksenae</name>
    <dbReference type="NCBI Taxonomy" id="468837"/>
    <lineage>
        <taxon>Eukaryota</taxon>
        <taxon>Fungi</taxon>
        <taxon>Dikarya</taxon>
        <taxon>Ascomycota</taxon>
        <taxon>Pezizomycotina</taxon>
        <taxon>Sordariomycetes</taxon>
        <taxon>Hypocreomycetidae</taxon>
        <taxon>Hypocreales</taxon>
        <taxon>Cordycipitaceae</taxon>
        <taxon>Lecanicillium</taxon>
    </lineage>
</organism>
<dbReference type="EMBL" id="JANAKD010000347">
    <property type="protein sequence ID" value="KAJ3494749.1"/>
    <property type="molecule type" value="Genomic_DNA"/>
</dbReference>
<evidence type="ECO:0000313" key="2">
    <source>
        <dbReference type="Proteomes" id="UP001148737"/>
    </source>
</evidence>
<reference evidence="1" key="1">
    <citation type="submission" date="2022-07" db="EMBL/GenBank/DDBJ databases">
        <title>Genome Sequence of Lecanicillium saksenae.</title>
        <authorList>
            <person name="Buettner E."/>
        </authorList>
    </citation>
    <scope>NUCLEOTIDE SEQUENCE</scope>
    <source>
        <strain evidence="1">VT-O1</strain>
    </source>
</reference>
<evidence type="ECO:0000313" key="1">
    <source>
        <dbReference type="EMBL" id="KAJ3494749.1"/>
    </source>
</evidence>
<proteinExistence type="predicted"/>
<dbReference type="Proteomes" id="UP001148737">
    <property type="component" value="Unassembled WGS sequence"/>
</dbReference>
<sequence length="265" mass="30322">MPGTDGEVPMESFWPWMQEYLLQFAIAILKTGKIPQHVAFEMDGNRRYARQHHLAVREGHSQGCHSLYRLLDSTYKCGVKVVTIYLFSTENFNRTDAEVQDLMELFIYMMDKFSAPGEVLDRNGVCLRILGQRELIRADVLAAADRGIERTRHNSKLRSNLFMTAAVVSAVQGHLNPPLEATKDGVAPDGGGSIQMASLENHIFTADNPPMDLLIRTSGVERLSDFLLWQVHQDTELFFVKTLWPAFSFFHFAAILFEWQWRRSR</sequence>
<gene>
    <name evidence="1" type="ORF">NLG97_g3878</name>
</gene>
<keyword evidence="2" id="KW-1185">Reference proteome</keyword>
<protein>
    <submittedName>
        <fullName evidence="1">Uncharacterized protein</fullName>
    </submittedName>
</protein>
<comment type="caution">
    <text evidence="1">The sequence shown here is derived from an EMBL/GenBank/DDBJ whole genome shotgun (WGS) entry which is preliminary data.</text>
</comment>
<accession>A0ACC1R024</accession>